<evidence type="ECO:0000259" key="6">
    <source>
        <dbReference type="Pfam" id="PF08314"/>
    </source>
</evidence>
<dbReference type="InterPro" id="IPR013244">
    <property type="entry name" value="Sec39_domain"/>
</dbReference>
<dbReference type="GO" id="GO:0006890">
    <property type="term" value="P:retrograde vesicle-mediated transport, Golgi to endoplasmic reticulum"/>
    <property type="evidence" value="ECO:0007669"/>
    <property type="project" value="InterPro"/>
</dbReference>
<evidence type="ECO:0000256" key="4">
    <source>
        <dbReference type="ARBA" id="ARBA00022927"/>
    </source>
</evidence>
<dbReference type="Pfam" id="PF08314">
    <property type="entry name" value="Sec39"/>
    <property type="match status" value="1"/>
</dbReference>
<gene>
    <name evidence="7" type="ORF">HO133_000651</name>
</gene>
<accession>A0A8H6FCC2</accession>
<dbReference type="PANTHER" id="PTHR40787:SF3">
    <property type="entry name" value="PROTEIN TRANSPORT PROTEIN SEC39"/>
    <property type="match status" value="1"/>
</dbReference>
<feature type="region of interest" description="Disordered" evidence="5">
    <location>
        <begin position="853"/>
        <end position="890"/>
    </location>
</feature>
<dbReference type="EMBL" id="JACCJB010000011">
    <property type="protein sequence ID" value="KAF6222604.1"/>
    <property type="molecule type" value="Genomic_DNA"/>
</dbReference>
<protein>
    <recommendedName>
        <fullName evidence="6">Sec39 domain-containing protein</fullName>
    </recommendedName>
</protein>
<comment type="subcellular location">
    <subcellularLocation>
        <location evidence="1">Endoplasmic reticulum</location>
    </subcellularLocation>
</comment>
<keyword evidence="2" id="KW-0813">Transport</keyword>
<dbReference type="RefSeq" id="XP_037151950.1">
    <property type="nucleotide sequence ID" value="XM_037291588.1"/>
</dbReference>
<dbReference type="GeneID" id="59329069"/>
<proteinExistence type="predicted"/>
<reference evidence="7 8" key="1">
    <citation type="journal article" date="2020" name="Genomics">
        <title>Complete, high-quality genomes from long-read metagenomic sequencing of two wolf lichen thalli reveals enigmatic genome architecture.</title>
        <authorList>
            <person name="McKenzie S.K."/>
            <person name="Walston R.F."/>
            <person name="Allen J.L."/>
        </authorList>
    </citation>
    <scope>NUCLEOTIDE SEQUENCE [LARGE SCALE GENOMIC DNA]</scope>
    <source>
        <strain evidence="7">WasteWater1</strain>
    </source>
</reference>
<keyword evidence="3" id="KW-0256">Endoplasmic reticulum</keyword>
<evidence type="ECO:0000313" key="8">
    <source>
        <dbReference type="Proteomes" id="UP000593566"/>
    </source>
</evidence>
<dbReference type="AlphaFoldDB" id="A0A8H6FCC2"/>
<name>A0A8H6FCC2_9LECA</name>
<feature type="domain" description="Sec39" evidence="6">
    <location>
        <begin position="7"/>
        <end position="792"/>
    </location>
</feature>
<dbReference type="GO" id="GO:0015031">
    <property type="term" value="P:protein transport"/>
    <property type="evidence" value="ECO:0007669"/>
    <property type="project" value="UniProtKB-KW"/>
</dbReference>
<keyword evidence="8" id="KW-1185">Reference proteome</keyword>
<sequence>MANPQTILAAVRHASNADIPGLRQLLGWPDALKLELTLRILLTFLPEGTEPGLYVDYLRNLSDAQSNPEGYITPSFPEHPVRDITEDEARIRVRRLRLTPLLDPKAHYDQETDPLTLFLLHQAHKIDVETGSLDLVCQLLEPFFNHSEVLRTWMMSNLLPLLRLDYEYYPQSGTSHSLEDFERLDGSIAVQSLLSKAAQRNDQRDTREVGRDLRGLVGPWMYGETTRKRRKLSHGRRRQSLITVVRATEDELPAEEEKRSSDWSHVNEWLLNLGLRDFPRAVDAMTQWDGPCDVDYGDWGAGIQPADEDELRVQTRRYSQAGLAALYATNDSSLETIIGSHRVLLQIARLVKLDEPPDLKRSDAPIASGISWEYLDSLSPAHLLHNALLRSQNPLTSPTVPAVSLFNLVLASCYKLLNLGNIKTSRSVAELALFGTEADQVAELKKTLYTLKAEKMDEKLWASIRRQMLWLRNWEHQLNEQEEPRGVFSKIAKIDLEVELLRAILEGGCYSLAEDIYCKQTNLPISKDTVESTVLNAALSAYDAASNGNRNRGGVRKASEIISTFRNYFPTSIPFTQTTALLSATHAMSFYSLTLQHGVPFQPVNIRAHKDPMSLIGKILGQNPRSYAHLDNLQEIGQNLVTAGLTDNVQDLSAASDAPRNPQQQALIARRRITRMAIEAALEEDDFDTAYSYVVNRLAADQPRSNTLDSLRDSATVQDDISWRAAYTAGRYPTSNAGNSTLRRLEQRMELLSQALLLAPPSALSEVLTVWQKCEQQVTTQIAKETEEEQKWDEKGDRKVPGGFAADASPIAQKVRDPIRSALVEEAPMGLFDMARGAAATLSKSAFPLSRSQKTASYPAKGSHDRPLSGISAGSSDEGSVGGAGGSGRVRKRDMVSSMVTGGLASGIGWVIGESKGIWIESIAS</sequence>
<evidence type="ECO:0000313" key="7">
    <source>
        <dbReference type="EMBL" id="KAF6222604.1"/>
    </source>
</evidence>
<keyword evidence="4" id="KW-0653">Protein transport</keyword>
<dbReference type="GO" id="GO:0005783">
    <property type="term" value="C:endoplasmic reticulum"/>
    <property type="evidence" value="ECO:0007669"/>
    <property type="project" value="UniProtKB-SubCell"/>
</dbReference>
<evidence type="ECO:0000256" key="3">
    <source>
        <dbReference type="ARBA" id="ARBA00022824"/>
    </source>
</evidence>
<organism evidence="7 8">
    <name type="scientific">Letharia lupina</name>
    <dbReference type="NCBI Taxonomy" id="560253"/>
    <lineage>
        <taxon>Eukaryota</taxon>
        <taxon>Fungi</taxon>
        <taxon>Dikarya</taxon>
        <taxon>Ascomycota</taxon>
        <taxon>Pezizomycotina</taxon>
        <taxon>Lecanoromycetes</taxon>
        <taxon>OSLEUM clade</taxon>
        <taxon>Lecanoromycetidae</taxon>
        <taxon>Lecanorales</taxon>
        <taxon>Lecanorineae</taxon>
        <taxon>Parmeliaceae</taxon>
        <taxon>Letharia</taxon>
    </lineage>
</organism>
<dbReference type="Proteomes" id="UP000593566">
    <property type="component" value="Unassembled WGS sequence"/>
</dbReference>
<comment type="caution">
    <text evidence="7">The sequence shown here is derived from an EMBL/GenBank/DDBJ whole genome shotgun (WGS) entry which is preliminary data.</text>
</comment>
<dbReference type="PANTHER" id="PTHR40787">
    <property type="entry name" value="SECRETED PROTEIN"/>
    <property type="match status" value="1"/>
</dbReference>
<evidence type="ECO:0000256" key="1">
    <source>
        <dbReference type="ARBA" id="ARBA00004240"/>
    </source>
</evidence>
<evidence type="ECO:0000256" key="5">
    <source>
        <dbReference type="SAM" id="MobiDB-lite"/>
    </source>
</evidence>
<evidence type="ECO:0000256" key="2">
    <source>
        <dbReference type="ARBA" id="ARBA00022448"/>
    </source>
</evidence>
<feature type="region of interest" description="Disordered" evidence="5">
    <location>
        <begin position="784"/>
        <end position="805"/>
    </location>
</feature>